<keyword evidence="1" id="KW-0812">Transmembrane</keyword>
<keyword evidence="1" id="KW-0472">Membrane</keyword>
<feature type="transmembrane region" description="Helical" evidence="1">
    <location>
        <begin position="199"/>
        <end position="218"/>
    </location>
</feature>
<gene>
    <name evidence="3" type="ORF">ACFO4E_15615</name>
</gene>
<protein>
    <submittedName>
        <fullName evidence="3">Uncharacterized protein</fullName>
    </submittedName>
</protein>
<dbReference type="RefSeq" id="WP_378575316.1">
    <property type="nucleotide sequence ID" value="NZ_JBHSFQ010000014.1"/>
</dbReference>
<name>A0ABV9DWL8_9ACTN</name>
<accession>A0ABV9DWL8</accession>
<sequence length="232" mass="24928">MKALVKHLLAMGCVLALGLSVPIAPAVAEESPFLPRLNCPGAQTADLGISVASLEPDEDKISVTVSGQVRYDLPVPAGEVVEVDTPLVLTIAPSERHGEDPDSYRTELEDSARRAGTLTIPLQGTASPPARYHFSGRADIDHDVWDPQVGVYHLQTAETLSLPGELECPISPPPQPPEFMIGTAEDIRIARTNTSEAPALAWAAVGGFVVVFGCLLYWREHRQRAKDAPTPR</sequence>
<reference evidence="4" key="1">
    <citation type="journal article" date="2019" name="Int. J. Syst. Evol. Microbiol.">
        <title>The Global Catalogue of Microorganisms (GCM) 10K type strain sequencing project: providing services to taxonomists for standard genome sequencing and annotation.</title>
        <authorList>
            <consortium name="The Broad Institute Genomics Platform"/>
            <consortium name="The Broad Institute Genome Sequencing Center for Infectious Disease"/>
            <person name="Wu L."/>
            <person name="Ma J."/>
        </authorList>
    </citation>
    <scope>NUCLEOTIDE SEQUENCE [LARGE SCALE GENOMIC DNA]</scope>
    <source>
        <strain evidence="4">XZYJ18</strain>
    </source>
</reference>
<organism evidence="3 4">
    <name type="scientific">Nocardiopsis mangrovi</name>
    <dbReference type="NCBI Taxonomy" id="1179818"/>
    <lineage>
        <taxon>Bacteria</taxon>
        <taxon>Bacillati</taxon>
        <taxon>Actinomycetota</taxon>
        <taxon>Actinomycetes</taxon>
        <taxon>Streptosporangiales</taxon>
        <taxon>Nocardiopsidaceae</taxon>
        <taxon>Nocardiopsis</taxon>
    </lineage>
</organism>
<keyword evidence="1" id="KW-1133">Transmembrane helix</keyword>
<keyword evidence="2" id="KW-0732">Signal</keyword>
<evidence type="ECO:0000256" key="1">
    <source>
        <dbReference type="SAM" id="Phobius"/>
    </source>
</evidence>
<evidence type="ECO:0000313" key="4">
    <source>
        <dbReference type="Proteomes" id="UP001595923"/>
    </source>
</evidence>
<proteinExistence type="predicted"/>
<dbReference type="Proteomes" id="UP001595923">
    <property type="component" value="Unassembled WGS sequence"/>
</dbReference>
<comment type="caution">
    <text evidence="3">The sequence shown here is derived from an EMBL/GenBank/DDBJ whole genome shotgun (WGS) entry which is preliminary data.</text>
</comment>
<feature type="signal peptide" evidence="2">
    <location>
        <begin position="1"/>
        <end position="28"/>
    </location>
</feature>
<keyword evidence="4" id="KW-1185">Reference proteome</keyword>
<dbReference type="EMBL" id="JBHSFQ010000014">
    <property type="protein sequence ID" value="MFC4563290.1"/>
    <property type="molecule type" value="Genomic_DNA"/>
</dbReference>
<evidence type="ECO:0000313" key="3">
    <source>
        <dbReference type="EMBL" id="MFC4563290.1"/>
    </source>
</evidence>
<feature type="chain" id="PRO_5045613539" evidence="2">
    <location>
        <begin position="29"/>
        <end position="232"/>
    </location>
</feature>
<evidence type="ECO:0000256" key="2">
    <source>
        <dbReference type="SAM" id="SignalP"/>
    </source>
</evidence>